<gene>
    <name evidence="2" type="ORF">ABT211_01970</name>
</gene>
<evidence type="ECO:0000256" key="1">
    <source>
        <dbReference type="SAM" id="MobiDB-lite"/>
    </source>
</evidence>
<dbReference type="Proteomes" id="UP001490365">
    <property type="component" value="Unassembled WGS sequence"/>
</dbReference>
<feature type="compositionally biased region" description="Basic and acidic residues" evidence="1">
    <location>
        <begin position="50"/>
        <end position="65"/>
    </location>
</feature>
<keyword evidence="3" id="KW-1185">Reference proteome</keyword>
<evidence type="ECO:0000313" key="3">
    <source>
        <dbReference type="Proteomes" id="UP001490365"/>
    </source>
</evidence>
<protein>
    <submittedName>
        <fullName evidence="2">Uncharacterized protein</fullName>
    </submittedName>
</protein>
<comment type="caution">
    <text evidence="2">The sequence shown here is derived from an EMBL/GenBank/DDBJ whole genome shotgun (WGS) entry which is preliminary data.</text>
</comment>
<accession>A0ABV1T8E5</accession>
<name>A0ABV1T8E5_9ACTN</name>
<sequence>MTDARTGSSGRRPVGGDVYPGGTAMPPGREEGTTDWGDAAVSGVTPGQEEPERTVARDDRGDRGDAGQAVLVAGDGPGHETDAGRGGEQLMPSEECGQLERRLQHAVTGFVDEPRTAVEEADRAVEEISARFTDAVDRRRRTLRGSWQSADANRPGSADTEQLRLALREYRELADRLLHM</sequence>
<dbReference type="EMBL" id="JBEOZM010000001">
    <property type="protein sequence ID" value="MER6266058.1"/>
    <property type="molecule type" value="Genomic_DNA"/>
</dbReference>
<feature type="region of interest" description="Disordered" evidence="1">
    <location>
        <begin position="1"/>
        <end position="91"/>
    </location>
</feature>
<dbReference type="RefSeq" id="WP_351954769.1">
    <property type="nucleotide sequence ID" value="NZ_JBEOZM010000001.1"/>
</dbReference>
<proteinExistence type="predicted"/>
<organism evidence="2 3">
    <name type="scientific">Streptomyces sp. 900105755</name>
    <dbReference type="NCBI Taxonomy" id="3154389"/>
    <lineage>
        <taxon>Bacteria</taxon>
        <taxon>Bacillati</taxon>
        <taxon>Actinomycetota</taxon>
        <taxon>Actinomycetes</taxon>
        <taxon>Kitasatosporales</taxon>
        <taxon>Streptomycetaceae</taxon>
        <taxon>Streptomyces</taxon>
    </lineage>
</organism>
<evidence type="ECO:0000313" key="2">
    <source>
        <dbReference type="EMBL" id="MER6266058.1"/>
    </source>
</evidence>
<reference evidence="2 3" key="1">
    <citation type="submission" date="2024-06" db="EMBL/GenBank/DDBJ databases">
        <title>The Natural Products Discovery Center: Release of the First 8490 Sequenced Strains for Exploring Actinobacteria Biosynthetic Diversity.</title>
        <authorList>
            <person name="Kalkreuter E."/>
            <person name="Kautsar S.A."/>
            <person name="Yang D."/>
            <person name="Bader C.D."/>
            <person name="Teijaro C.N."/>
            <person name="Fluegel L."/>
            <person name="Davis C.M."/>
            <person name="Simpson J.R."/>
            <person name="Lauterbach L."/>
            <person name="Steele A.D."/>
            <person name="Gui C."/>
            <person name="Meng S."/>
            <person name="Li G."/>
            <person name="Viehrig K."/>
            <person name="Ye F."/>
            <person name="Su P."/>
            <person name="Kiefer A.F."/>
            <person name="Nichols A."/>
            <person name="Cepeda A.J."/>
            <person name="Yan W."/>
            <person name="Fan B."/>
            <person name="Jiang Y."/>
            <person name="Adhikari A."/>
            <person name="Zheng C.-J."/>
            <person name="Schuster L."/>
            <person name="Cowan T.M."/>
            <person name="Smanski M.J."/>
            <person name="Chevrette M.G."/>
            <person name="De Carvalho L.P.S."/>
            <person name="Shen B."/>
        </authorList>
    </citation>
    <scope>NUCLEOTIDE SEQUENCE [LARGE SCALE GENOMIC DNA]</scope>
    <source>
        <strain evidence="2 3">NPDC001694</strain>
    </source>
</reference>